<name>A0A226EPI6_FOLCA</name>
<dbReference type="Pfam" id="PF00651">
    <property type="entry name" value="BTB"/>
    <property type="match status" value="1"/>
</dbReference>
<keyword evidence="2" id="KW-0863">Zinc-finger</keyword>
<dbReference type="SMART" id="SM00355">
    <property type="entry name" value="ZnF_C2H2"/>
    <property type="match status" value="2"/>
</dbReference>
<feature type="compositionally biased region" description="Polar residues" evidence="3">
    <location>
        <begin position="205"/>
        <end position="214"/>
    </location>
</feature>
<evidence type="ECO:0000256" key="1">
    <source>
        <dbReference type="ARBA" id="ARBA00023242"/>
    </source>
</evidence>
<dbReference type="SMART" id="SM00225">
    <property type="entry name" value="BTB"/>
    <property type="match status" value="1"/>
</dbReference>
<keyword evidence="7" id="KW-1185">Reference proteome</keyword>
<dbReference type="OrthoDB" id="19132at2759"/>
<dbReference type="GO" id="GO:0006357">
    <property type="term" value="P:regulation of transcription by RNA polymerase II"/>
    <property type="evidence" value="ECO:0007669"/>
    <property type="project" value="TreeGrafter"/>
</dbReference>
<dbReference type="GO" id="GO:0005634">
    <property type="term" value="C:nucleus"/>
    <property type="evidence" value="ECO:0007669"/>
    <property type="project" value="TreeGrafter"/>
</dbReference>
<evidence type="ECO:0000259" key="4">
    <source>
        <dbReference type="PROSITE" id="PS50097"/>
    </source>
</evidence>
<feature type="compositionally biased region" description="Low complexity" evidence="3">
    <location>
        <begin position="148"/>
        <end position="162"/>
    </location>
</feature>
<feature type="domain" description="C2H2-type" evidence="5">
    <location>
        <begin position="485"/>
        <end position="510"/>
    </location>
</feature>
<sequence>MTLPQQTSQQQSQHFLLKWNNHRSNMVNVFESLLTAENLVDVTIAVEGKFLKAHKIVLSACSPYFQAMFVNHSPSDRYPILLFHDIKFAHLKTLLDFMYRGEISIDEKDLGDVLKVAEALSIRGLSSFESDDEEGDAKPEGGGGGGQQQQQPGQQGGSSSSGNNGTENSVTNSSQEFDGGGGKNNASSPISNPPPPPSDINNAATPSNSSPTSHKSNRKQKGTKTKNKLVTSKRHHHHHHESPAGGSCDASTMAKMTIGGGAKEKGVKGPRIKCETETSQTTQAAQTVLATMEAAAGVVLPVKKKRGRAKKVVVDAIPTTKLTPRPTTTPHTYAASTKSPSSKFHPIPLAGSKASILPPRHSVRRRIPRRYPGLQTRLKRVKLSKQDYANDEDRAAAANNGNAGPNQYEEMDDALLQQMLEGEESQCLNEMSVRGLDLFKYASVEDNVYRCIECEKLRIPKTFKNKYSFQRHAFLYHEGNMRKVFPCPVCSREFSRPDKMKNHMRSVHEGCVTGNGKESKTENGSTSSSAKDVSTKMELDDDEEDGTLNQNDESSCDS</sequence>
<dbReference type="GO" id="GO:0008270">
    <property type="term" value="F:zinc ion binding"/>
    <property type="evidence" value="ECO:0007669"/>
    <property type="project" value="UniProtKB-KW"/>
</dbReference>
<dbReference type="Proteomes" id="UP000198287">
    <property type="component" value="Unassembled WGS sequence"/>
</dbReference>
<feature type="compositionally biased region" description="Polar residues" evidence="3">
    <location>
        <begin position="163"/>
        <end position="176"/>
    </location>
</feature>
<dbReference type="GO" id="GO:0048666">
    <property type="term" value="P:neuron development"/>
    <property type="evidence" value="ECO:0007669"/>
    <property type="project" value="UniProtKB-ARBA"/>
</dbReference>
<keyword evidence="2" id="KW-0479">Metal-binding</keyword>
<dbReference type="Gene3D" id="3.30.710.10">
    <property type="entry name" value="Potassium Channel Kv1.1, Chain A"/>
    <property type="match status" value="1"/>
</dbReference>
<feature type="compositionally biased region" description="Polar residues" evidence="3">
    <location>
        <begin position="522"/>
        <end position="532"/>
    </location>
</feature>
<dbReference type="SUPFAM" id="SSF57667">
    <property type="entry name" value="beta-beta-alpha zinc fingers"/>
    <property type="match status" value="1"/>
</dbReference>
<evidence type="ECO:0000256" key="3">
    <source>
        <dbReference type="SAM" id="MobiDB-lite"/>
    </source>
</evidence>
<keyword evidence="2" id="KW-0862">Zinc</keyword>
<dbReference type="AlphaFoldDB" id="A0A226EPI6"/>
<feature type="region of interest" description="Disordered" evidence="3">
    <location>
        <begin position="322"/>
        <end position="344"/>
    </location>
</feature>
<organism evidence="6 7">
    <name type="scientific">Folsomia candida</name>
    <name type="common">Springtail</name>
    <dbReference type="NCBI Taxonomy" id="158441"/>
    <lineage>
        <taxon>Eukaryota</taxon>
        <taxon>Metazoa</taxon>
        <taxon>Ecdysozoa</taxon>
        <taxon>Arthropoda</taxon>
        <taxon>Hexapoda</taxon>
        <taxon>Collembola</taxon>
        <taxon>Entomobryomorpha</taxon>
        <taxon>Isotomoidea</taxon>
        <taxon>Isotomidae</taxon>
        <taxon>Proisotominae</taxon>
        <taxon>Folsomia</taxon>
    </lineage>
</organism>
<proteinExistence type="predicted"/>
<dbReference type="PROSITE" id="PS50157">
    <property type="entry name" value="ZINC_FINGER_C2H2_2"/>
    <property type="match status" value="1"/>
</dbReference>
<dbReference type="InterPro" id="IPR011333">
    <property type="entry name" value="SKP1/BTB/POZ_sf"/>
</dbReference>
<reference evidence="6 7" key="1">
    <citation type="submission" date="2015-12" db="EMBL/GenBank/DDBJ databases">
        <title>The genome of Folsomia candida.</title>
        <authorList>
            <person name="Faddeeva A."/>
            <person name="Derks M.F."/>
            <person name="Anvar Y."/>
            <person name="Smit S."/>
            <person name="Van Straalen N."/>
            <person name="Roelofs D."/>
        </authorList>
    </citation>
    <scope>NUCLEOTIDE SEQUENCE [LARGE SCALE GENOMIC DNA]</scope>
    <source>
        <strain evidence="6 7">VU population</strain>
        <tissue evidence="6">Whole body</tissue>
    </source>
</reference>
<dbReference type="InterPro" id="IPR051095">
    <property type="entry name" value="Dros_DevTransReg"/>
</dbReference>
<protein>
    <submittedName>
        <fullName evidence="6">Protein tramtrack, beta isoform</fullName>
    </submittedName>
</protein>
<evidence type="ECO:0000256" key="2">
    <source>
        <dbReference type="PROSITE-ProRule" id="PRU00042"/>
    </source>
</evidence>
<dbReference type="CDD" id="cd18315">
    <property type="entry name" value="BTB_POZ_BAB-like"/>
    <property type="match status" value="1"/>
</dbReference>
<evidence type="ECO:0000259" key="5">
    <source>
        <dbReference type="PROSITE" id="PS50157"/>
    </source>
</evidence>
<dbReference type="PANTHER" id="PTHR23110">
    <property type="entry name" value="BTB DOMAIN TRANSCRIPTION FACTOR"/>
    <property type="match status" value="1"/>
</dbReference>
<feature type="domain" description="BTB" evidence="4">
    <location>
        <begin position="40"/>
        <end position="107"/>
    </location>
</feature>
<evidence type="ECO:0000313" key="6">
    <source>
        <dbReference type="EMBL" id="OXA59057.1"/>
    </source>
</evidence>
<keyword evidence="1" id="KW-0539">Nucleus</keyword>
<dbReference type="InterPro" id="IPR000210">
    <property type="entry name" value="BTB/POZ_dom"/>
</dbReference>
<dbReference type="InterPro" id="IPR036236">
    <property type="entry name" value="Znf_C2H2_sf"/>
</dbReference>
<feature type="compositionally biased region" description="Basic residues" evidence="3">
    <location>
        <begin position="215"/>
        <end position="240"/>
    </location>
</feature>
<dbReference type="Pfam" id="PF00096">
    <property type="entry name" value="zf-C2H2"/>
    <property type="match status" value="1"/>
</dbReference>
<dbReference type="OMA" id="QQDHYQR"/>
<dbReference type="PANTHER" id="PTHR23110:SF109">
    <property type="entry name" value="FI07618P-RELATED"/>
    <property type="match status" value="1"/>
</dbReference>
<comment type="caution">
    <text evidence="6">The sequence shown here is derived from an EMBL/GenBank/DDBJ whole genome shotgun (WGS) entry which is preliminary data.</text>
</comment>
<dbReference type="GO" id="GO:0003006">
    <property type="term" value="P:developmental process involved in reproduction"/>
    <property type="evidence" value="ECO:0007669"/>
    <property type="project" value="UniProtKB-ARBA"/>
</dbReference>
<dbReference type="SUPFAM" id="SSF54695">
    <property type="entry name" value="POZ domain"/>
    <property type="match status" value="1"/>
</dbReference>
<dbReference type="PROSITE" id="PS00028">
    <property type="entry name" value="ZINC_FINGER_C2H2_1"/>
    <property type="match status" value="1"/>
</dbReference>
<dbReference type="GO" id="GO:0048513">
    <property type="term" value="P:animal organ development"/>
    <property type="evidence" value="ECO:0007669"/>
    <property type="project" value="UniProtKB-ARBA"/>
</dbReference>
<feature type="region of interest" description="Disordered" evidence="3">
    <location>
        <begin position="509"/>
        <end position="558"/>
    </location>
</feature>
<dbReference type="EMBL" id="LNIX01000002">
    <property type="protein sequence ID" value="OXA59057.1"/>
    <property type="molecule type" value="Genomic_DNA"/>
</dbReference>
<dbReference type="STRING" id="158441.A0A226EPI6"/>
<evidence type="ECO:0000313" key="7">
    <source>
        <dbReference type="Proteomes" id="UP000198287"/>
    </source>
</evidence>
<feature type="compositionally biased region" description="Polar residues" evidence="3">
    <location>
        <begin position="547"/>
        <end position="558"/>
    </location>
</feature>
<dbReference type="InterPro" id="IPR013087">
    <property type="entry name" value="Znf_C2H2_type"/>
</dbReference>
<dbReference type="Gene3D" id="3.30.160.60">
    <property type="entry name" value="Classic Zinc Finger"/>
    <property type="match status" value="1"/>
</dbReference>
<accession>A0A226EPI6</accession>
<feature type="compositionally biased region" description="Low complexity" evidence="3">
    <location>
        <begin position="322"/>
        <end position="332"/>
    </location>
</feature>
<gene>
    <name evidence="6" type="ORF">Fcan01_04108</name>
</gene>
<feature type="region of interest" description="Disordered" evidence="3">
    <location>
        <begin position="125"/>
        <end position="251"/>
    </location>
</feature>
<dbReference type="PROSITE" id="PS50097">
    <property type="entry name" value="BTB"/>
    <property type="match status" value="1"/>
</dbReference>